<organism evidence="1 2">
    <name type="scientific">Acropora cervicornis</name>
    <name type="common">Staghorn coral</name>
    <dbReference type="NCBI Taxonomy" id="6130"/>
    <lineage>
        <taxon>Eukaryota</taxon>
        <taxon>Metazoa</taxon>
        <taxon>Cnidaria</taxon>
        <taxon>Anthozoa</taxon>
        <taxon>Hexacorallia</taxon>
        <taxon>Scleractinia</taxon>
        <taxon>Astrocoeniina</taxon>
        <taxon>Acroporidae</taxon>
        <taxon>Acropora</taxon>
    </lineage>
</organism>
<protein>
    <submittedName>
        <fullName evidence="1">Uncharacterized protein</fullName>
    </submittedName>
</protein>
<gene>
    <name evidence="1" type="ORF">P5673_028115</name>
</gene>
<reference evidence="1" key="2">
    <citation type="journal article" date="2023" name="Science">
        <title>Genomic signatures of disease resistance in endangered staghorn corals.</title>
        <authorList>
            <person name="Vollmer S.V."/>
            <person name="Selwyn J.D."/>
            <person name="Despard B.A."/>
            <person name="Roesel C.L."/>
        </authorList>
    </citation>
    <scope>NUCLEOTIDE SEQUENCE</scope>
    <source>
        <strain evidence="1">K2</strain>
    </source>
</reference>
<comment type="caution">
    <text evidence="1">The sequence shown here is derived from an EMBL/GenBank/DDBJ whole genome shotgun (WGS) entry which is preliminary data.</text>
</comment>
<dbReference type="EMBL" id="JARQWQ010000102">
    <property type="protein sequence ID" value="KAK2551057.1"/>
    <property type="molecule type" value="Genomic_DNA"/>
</dbReference>
<evidence type="ECO:0000313" key="2">
    <source>
        <dbReference type="Proteomes" id="UP001249851"/>
    </source>
</evidence>
<proteinExistence type="predicted"/>
<dbReference type="AlphaFoldDB" id="A0AAD9UVC9"/>
<accession>A0AAD9UVC9</accession>
<name>A0AAD9UVC9_ACRCE</name>
<dbReference type="Proteomes" id="UP001249851">
    <property type="component" value="Unassembled WGS sequence"/>
</dbReference>
<reference evidence="1" key="1">
    <citation type="journal article" date="2023" name="G3 (Bethesda)">
        <title>Whole genome assembly and annotation of the endangered Caribbean coral Acropora cervicornis.</title>
        <authorList>
            <person name="Selwyn J.D."/>
            <person name="Vollmer S.V."/>
        </authorList>
    </citation>
    <scope>NUCLEOTIDE SEQUENCE</scope>
    <source>
        <strain evidence="1">K2</strain>
    </source>
</reference>
<keyword evidence="2" id="KW-1185">Reference proteome</keyword>
<sequence>MEELTSWIYSAEETKKVEDHLRSTLLNDPRINGEGKRFAEHLFCDTEKQDFQLLVTGFCRKFSTLTDETFSNNSSGYRKAAFAVSWMKFLCNFHPGKARTDDS</sequence>
<evidence type="ECO:0000313" key="1">
    <source>
        <dbReference type="EMBL" id="KAK2551057.1"/>
    </source>
</evidence>